<dbReference type="SUPFAM" id="SSF57535">
    <property type="entry name" value="Complement control module/SCR domain"/>
    <property type="match status" value="2"/>
</dbReference>
<evidence type="ECO:0000256" key="5">
    <source>
        <dbReference type="ARBA" id="ARBA00023136"/>
    </source>
</evidence>
<evidence type="ECO:0000259" key="9">
    <source>
        <dbReference type="PROSITE" id="PS50923"/>
    </source>
</evidence>
<dbReference type="SUPFAM" id="SSF57424">
    <property type="entry name" value="LDL receptor-like module"/>
    <property type="match status" value="2"/>
</dbReference>
<evidence type="ECO:0000256" key="2">
    <source>
        <dbReference type="ARBA" id="ARBA00022692"/>
    </source>
</evidence>
<dbReference type="PANTHER" id="PTHR24270">
    <property type="entry name" value="LOW-DENSITY LIPOPROTEIN RECEPTOR-RELATED"/>
    <property type="match status" value="1"/>
</dbReference>
<dbReference type="PRINTS" id="PR00261">
    <property type="entry name" value="LDLRECEPTOR"/>
</dbReference>
<evidence type="ECO:0000256" key="7">
    <source>
        <dbReference type="PROSITE-ProRule" id="PRU00124"/>
    </source>
</evidence>
<comment type="subcellular location">
    <subcellularLocation>
        <location evidence="1">Membrane</location>
        <topology evidence="1">Single-pass membrane protein</topology>
    </subcellularLocation>
</comment>
<dbReference type="InterPro" id="IPR002172">
    <property type="entry name" value="LDrepeatLR_classA_rpt"/>
</dbReference>
<organism evidence="10">
    <name type="scientific">Drosophila melanogaster</name>
    <name type="common">Fruit fly</name>
    <dbReference type="NCBI Taxonomy" id="7227"/>
    <lineage>
        <taxon>Eukaryota</taxon>
        <taxon>Metazoa</taxon>
        <taxon>Ecdysozoa</taxon>
        <taxon>Arthropoda</taxon>
        <taxon>Hexapoda</taxon>
        <taxon>Insecta</taxon>
        <taxon>Pterygota</taxon>
        <taxon>Neoptera</taxon>
        <taxon>Endopterygota</taxon>
        <taxon>Diptera</taxon>
        <taxon>Brachycera</taxon>
        <taxon>Muscomorpha</taxon>
        <taxon>Ephydroidea</taxon>
        <taxon>Drosophilidae</taxon>
        <taxon>Drosophila</taxon>
        <taxon>Sophophora</taxon>
    </lineage>
</organism>
<keyword evidence="4" id="KW-1133">Transmembrane helix</keyword>
<keyword evidence="3" id="KW-0677">Repeat</keyword>
<evidence type="ECO:0000256" key="3">
    <source>
        <dbReference type="ARBA" id="ARBA00022737"/>
    </source>
</evidence>
<dbReference type="Gene3D" id="4.10.400.10">
    <property type="entry name" value="Low-density Lipoprotein Receptor"/>
    <property type="match status" value="2"/>
</dbReference>
<dbReference type="CDD" id="cd00112">
    <property type="entry name" value="LDLa"/>
    <property type="match status" value="1"/>
</dbReference>
<evidence type="ECO:0000313" key="10">
    <source>
        <dbReference type="EMBL" id="QWQ57005.1"/>
    </source>
</evidence>
<dbReference type="InterPro" id="IPR036055">
    <property type="entry name" value="LDL_receptor-like_sf"/>
</dbReference>
<keyword evidence="6 7" id="KW-1015">Disulfide bond</keyword>
<dbReference type="InterPro" id="IPR000436">
    <property type="entry name" value="Sushi_SCR_CCP_dom"/>
</dbReference>
<protein>
    <submittedName>
        <fullName evidence="10">CCP-1</fullName>
    </submittedName>
</protein>
<dbReference type="InterPro" id="IPR035976">
    <property type="entry name" value="Sushi/SCR/CCP_sf"/>
</dbReference>
<dbReference type="PROSITE" id="PS50923">
    <property type="entry name" value="SUSHI"/>
    <property type="match status" value="1"/>
</dbReference>
<evidence type="ECO:0000256" key="8">
    <source>
        <dbReference type="PROSITE-ProRule" id="PRU00302"/>
    </source>
</evidence>
<dbReference type="InterPro" id="IPR050685">
    <property type="entry name" value="LDLR"/>
</dbReference>
<comment type="caution">
    <text evidence="8">Lacks conserved residue(s) required for the propagation of feature annotation.</text>
</comment>
<keyword evidence="8" id="KW-0768">Sushi</keyword>
<dbReference type="Gene3D" id="2.10.70.10">
    <property type="entry name" value="Complement Module, domain 1"/>
    <property type="match status" value="1"/>
</dbReference>
<proteinExistence type="evidence at transcript level"/>
<dbReference type="AlphaFoldDB" id="A0A8F1NJB7"/>
<keyword evidence="2" id="KW-0812">Transmembrane</keyword>
<dbReference type="SMART" id="SM00192">
    <property type="entry name" value="LDLa"/>
    <property type="match status" value="2"/>
</dbReference>
<feature type="disulfide bond" evidence="7">
    <location>
        <begin position="41"/>
        <end position="59"/>
    </location>
</feature>
<accession>A0A8F1NJB7</accession>
<evidence type="ECO:0000256" key="1">
    <source>
        <dbReference type="ARBA" id="ARBA00004167"/>
    </source>
</evidence>
<evidence type="ECO:0000256" key="6">
    <source>
        <dbReference type="ARBA" id="ARBA00023157"/>
    </source>
</evidence>
<dbReference type="PROSITE" id="PS50068">
    <property type="entry name" value="LDLRA_2"/>
    <property type="match status" value="1"/>
</dbReference>
<keyword evidence="5" id="KW-0472">Membrane</keyword>
<gene>
    <name evidence="10" type="primary">Ccp-1</name>
</gene>
<name>A0A8F1NJB7_DROME</name>
<dbReference type="EMBL" id="MT450423">
    <property type="protein sequence ID" value="QWQ57005.1"/>
    <property type="molecule type" value="mRNA"/>
</dbReference>
<dbReference type="GO" id="GO:0016020">
    <property type="term" value="C:membrane"/>
    <property type="evidence" value="ECO:0007669"/>
    <property type="project" value="UniProtKB-SubCell"/>
</dbReference>
<sequence length="217" mass="23652">MRTFSIARGLNCLNFSQVCDGLADCKDCSDEDGTLCTAFRCLYGACVSPNALCNHIPDCLDGSDEMAEKDVKNAWKVCRLEDPSKSLVVENYVGGTTFQSTAFVPDKTVVHLSCRNGYALIGEEKNICDQDQCRYPLSRCVPQCKHVGNLSHTRQCTLNGRPIDCDQSVMPMGTLMSVTCSSGYEKTGGDGLQFCDETGSWVVSKKLPNCGPICGIW</sequence>
<dbReference type="GO" id="GO:0016192">
    <property type="term" value="P:vesicle-mediated transport"/>
    <property type="evidence" value="ECO:0007669"/>
    <property type="project" value="UniProtKB-ARBA"/>
</dbReference>
<feature type="domain" description="Sushi" evidence="9">
    <location>
        <begin position="142"/>
        <end position="212"/>
    </location>
</feature>
<evidence type="ECO:0000256" key="4">
    <source>
        <dbReference type="ARBA" id="ARBA00022989"/>
    </source>
</evidence>
<reference evidence="10" key="1">
    <citation type="submission" date="2020-05" db="EMBL/GenBank/DDBJ databases">
        <title>An auto-paracrine Relish-mediated antiviral pathway in Drosophila.</title>
        <authorList>
            <person name="Xiao X."/>
            <person name="Huang J."/>
            <person name="Tong L."/>
            <person name="Du S."/>
            <person name="Lin Y."/>
            <person name="Yang F."/>
            <person name="Dimopoulos G."/>
            <person name="Christophides G.K."/>
            <person name="Wang P."/>
            <person name="Zhang R."/>
            <person name="Peng T."/>
            <person name="Cheng G."/>
        </authorList>
    </citation>
    <scope>NUCLEOTIDE SEQUENCE</scope>
    <source>
        <strain evidence="10">W1118</strain>
    </source>
</reference>
<dbReference type="Pfam" id="PF00057">
    <property type="entry name" value="Ldl_recept_a"/>
    <property type="match status" value="1"/>
</dbReference>